<dbReference type="PANTHER" id="PTHR43135">
    <property type="entry name" value="ALPHA-D-RIBOSE 1-METHYLPHOSPHONATE 5-TRIPHOSPHATE DIPHOSPHATASE"/>
    <property type="match status" value="1"/>
</dbReference>
<evidence type="ECO:0000256" key="1">
    <source>
        <dbReference type="SAM" id="MobiDB-lite"/>
    </source>
</evidence>
<accession>A0A1C1D0S0</accession>
<dbReference type="Gene3D" id="3.20.20.140">
    <property type="entry name" value="Metal-dependent hydrolases"/>
    <property type="match status" value="1"/>
</dbReference>
<dbReference type="Proteomes" id="UP000094526">
    <property type="component" value="Unassembled WGS sequence"/>
</dbReference>
<feature type="domain" description="Amidohydrolase-related" evidence="2">
    <location>
        <begin position="95"/>
        <end position="445"/>
    </location>
</feature>
<gene>
    <name evidence="3" type="ORF">CLCR_00839</name>
</gene>
<evidence type="ECO:0000313" key="3">
    <source>
        <dbReference type="EMBL" id="OCT54326.1"/>
    </source>
</evidence>
<evidence type="ECO:0000313" key="4">
    <source>
        <dbReference type="Proteomes" id="UP000094526"/>
    </source>
</evidence>
<dbReference type="eggNOG" id="ENOG502RXQ5">
    <property type="taxonomic scope" value="Eukaryota"/>
</dbReference>
<dbReference type="AlphaFoldDB" id="A0A1C1D0S0"/>
<protein>
    <submittedName>
        <fullName evidence="3">Amidohydrolase</fullName>
    </submittedName>
</protein>
<reference evidence="4" key="1">
    <citation type="submission" date="2015-07" db="EMBL/GenBank/DDBJ databases">
        <authorList>
            <person name="Teixeira M.M."/>
            <person name="Souza R.C."/>
            <person name="Almeida L.G."/>
            <person name="Vicente V.A."/>
            <person name="de Hoog S."/>
            <person name="Bocca A.L."/>
            <person name="de Almeida S.R."/>
            <person name="Vasconcelos A.T."/>
            <person name="Felipe M.S."/>
        </authorList>
    </citation>
    <scope>NUCLEOTIDE SEQUENCE [LARGE SCALE GENOMIC DNA]</scope>
    <source>
        <strain evidence="4">KSF</strain>
    </source>
</reference>
<dbReference type="Gene3D" id="2.30.40.10">
    <property type="entry name" value="Urease, subunit C, domain 1"/>
    <property type="match status" value="1"/>
</dbReference>
<dbReference type="SUPFAM" id="SSF51556">
    <property type="entry name" value="Metallo-dependent hydrolases"/>
    <property type="match status" value="1"/>
</dbReference>
<keyword evidence="4" id="KW-1185">Reference proteome</keyword>
<dbReference type="EMBL" id="LGRB01000004">
    <property type="protein sequence ID" value="OCT54326.1"/>
    <property type="molecule type" value="Genomic_DNA"/>
</dbReference>
<dbReference type="InterPro" id="IPR011059">
    <property type="entry name" value="Metal-dep_hydrolase_composite"/>
</dbReference>
<feature type="compositionally biased region" description="Basic and acidic residues" evidence="1">
    <location>
        <begin position="479"/>
        <end position="491"/>
    </location>
</feature>
<dbReference type="Pfam" id="PF01979">
    <property type="entry name" value="Amidohydro_1"/>
    <property type="match status" value="1"/>
</dbReference>
<dbReference type="GO" id="GO:0016810">
    <property type="term" value="F:hydrolase activity, acting on carbon-nitrogen (but not peptide) bonds"/>
    <property type="evidence" value="ECO:0007669"/>
    <property type="project" value="InterPro"/>
</dbReference>
<dbReference type="VEuPathDB" id="FungiDB:G647_01604"/>
<dbReference type="InterPro" id="IPR057744">
    <property type="entry name" value="OTAase-like"/>
</dbReference>
<keyword evidence="3" id="KW-0378">Hydrolase</keyword>
<comment type="caution">
    <text evidence="3">The sequence shown here is derived from an EMBL/GenBank/DDBJ whole genome shotgun (WGS) entry which is preliminary data.</text>
</comment>
<dbReference type="CDD" id="cd01299">
    <property type="entry name" value="Met_dep_hydrolase_A"/>
    <property type="match status" value="1"/>
</dbReference>
<organism evidence="3 4">
    <name type="scientific">Cladophialophora carrionii</name>
    <dbReference type="NCBI Taxonomy" id="86049"/>
    <lineage>
        <taxon>Eukaryota</taxon>
        <taxon>Fungi</taxon>
        <taxon>Dikarya</taxon>
        <taxon>Ascomycota</taxon>
        <taxon>Pezizomycotina</taxon>
        <taxon>Eurotiomycetes</taxon>
        <taxon>Chaetothyriomycetidae</taxon>
        <taxon>Chaetothyriales</taxon>
        <taxon>Herpotrichiellaceae</taxon>
        <taxon>Cladophialophora</taxon>
    </lineage>
</organism>
<sequence length="502" mass="54250">MGSIDPARTFTPEELPPPWKLTPADITIDNHKDGDKGKILFKNVNIFDSTGADIYPGDVLIEGERIKQVGKVDVAPDEDDDDDILVIDGKGKKTLMSGLCDAHTHLSWNNSPTLDGLTGLKLEEHVLFTAQSAKTYIDCGYTMCFGAASAQPRLDIVVKGAIKSGMIPGPRTLASCQEITTTGGAIIPSISRYADGEDAMRRTVREFVELGADNIKLSMTGDYVHPTMGSTETYFTLKETKAAVEEAHNRGKRVCAHARSAASVVLCCQSGVDVVYHASFADDKGLDMLEALKDRVFVAPAINFPYNTCSGDAIPYGMTPEMAKKKGLVEEVERACKAMKELHRRGVRVLPGGDYGFAWAPHGTYASGGRPRDLAHFVNLFGYTPKESLIAATALGAEIMGHPDVLGKVQPGYYADVILLDGNPLEDIDIFQDTSKLHAIVLNGHVHKNVAVAAADGQSLTADGLANKRTVYTNLPLVPKEEQERQQRDAQENGIGVEPQIV</sequence>
<dbReference type="InterPro" id="IPR032466">
    <property type="entry name" value="Metal_Hydrolase"/>
</dbReference>
<dbReference type="OrthoDB" id="194468at2759"/>
<proteinExistence type="predicted"/>
<evidence type="ECO:0000259" key="2">
    <source>
        <dbReference type="Pfam" id="PF01979"/>
    </source>
</evidence>
<dbReference type="InterPro" id="IPR051781">
    <property type="entry name" value="Metallo-dep_Hydrolase"/>
</dbReference>
<feature type="region of interest" description="Disordered" evidence="1">
    <location>
        <begin position="479"/>
        <end position="502"/>
    </location>
</feature>
<dbReference type="InterPro" id="IPR006680">
    <property type="entry name" value="Amidohydro-rel"/>
</dbReference>
<dbReference type="STRING" id="86049.A0A1C1D0S0"/>
<dbReference type="PANTHER" id="PTHR43135:SF3">
    <property type="entry name" value="ALPHA-D-RIBOSE 1-METHYLPHOSPHONATE 5-TRIPHOSPHATE DIPHOSPHATASE"/>
    <property type="match status" value="1"/>
</dbReference>
<dbReference type="SUPFAM" id="SSF51338">
    <property type="entry name" value="Composite domain of metallo-dependent hydrolases"/>
    <property type="match status" value="1"/>
</dbReference>
<dbReference type="VEuPathDB" id="FungiDB:CLCR_00839"/>
<name>A0A1C1D0S0_9EURO</name>